<reference evidence="1" key="1">
    <citation type="submission" date="2021-06" db="EMBL/GenBank/DDBJ databases">
        <authorList>
            <person name="Kallberg Y."/>
            <person name="Tangrot J."/>
            <person name="Rosling A."/>
        </authorList>
    </citation>
    <scope>NUCLEOTIDE SEQUENCE</scope>
    <source>
        <strain evidence="1">MA453B</strain>
    </source>
</reference>
<dbReference type="EMBL" id="CAJVPY010023686">
    <property type="protein sequence ID" value="CAG8785433.1"/>
    <property type="molecule type" value="Genomic_DNA"/>
</dbReference>
<dbReference type="AlphaFoldDB" id="A0A9N9JLW7"/>
<organism evidence="1 2">
    <name type="scientific">Dentiscutata erythropus</name>
    <dbReference type="NCBI Taxonomy" id="1348616"/>
    <lineage>
        <taxon>Eukaryota</taxon>
        <taxon>Fungi</taxon>
        <taxon>Fungi incertae sedis</taxon>
        <taxon>Mucoromycota</taxon>
        <taxon>Glomeromycotina</taxon>
        <taxon>Glomeromycetes</taxon>
        <taxon>Diversisporales</taxon>
        <taxon>Gigasporaceae</taxon>
        <taxon>Dentiscutata</taxon>
    </lineage>
</organism>
<comment type="caution">
    <text evidence="1">The sequence shown here is derived from an EMBL/GenBank/DDBJ whole genome shotgun (WGS) entry which is preliminary data.</text>
</comment>
<evidence type="ECO:0000313" key="2">
    <source>
        <dbReference type="Proteomes" id="UP000789405"/>
    </source>
</evidence>
<sequence length="103" mass="11499">TGEISSMAYPLSIVAKKSIQKKRAYTETIGIACKVINIAIEKDNSYILKFLKKYIVQNDHSLVENITSTSSSSQTTNLYKEYSEPNNISKLSPVKVTNPVKKN</sequence>
<dbReference type="Proteomes" id="UP000789405">
    <property type="component" value="Unassembled WGS sequence"/>
</dbReference>
<proteinExistence type="predicted"/>
<name>A0A9N9JLW7_9GLOM</name>
<gene>
    <name evidence="1" type="ORF">DERYTH_LOCUS20300</name>
</gene>
<evidence type="ECO:0000313" key="1">
    <source>
        <dbReference type="EMBL" id="CAG8785433.1"/>
    </source>
</evidence>
<accession>A0A9N9JLW7</accession>
<feature type="non-terminal residue" evidence="1">
    <location>
        <position position="1"/>
    </location>
</feature>
<dbReference type="OrthoDB" id="2475761at2759"/>
<protein>
    <submittedName>
        <fullName evidence="1">953_t:CDS:1</fullName>
    </submittedName>
</protein>
<keyword evidence="2" id="KW-1185">Reference proteome</keyword>